<dbReference type="PROSITE" id="PS50209">
    <property type="entry name" value="CARD"/>
    <property type="match status" value="1"/>
</dbReference>
<reference evidence="2" key="1">
    <citation type="submission" date="2020-11" db="EMBL/GenBank/DDBJ databases">
        <authorList>
            <person name="Tran Van P."/>
        </authorList>
    </citation>
    <scope>NUCLEOTIDE SEQUENCE</scope>
</reference>
<evidence type="ECO:0000313" key="3">
    <source>
        <dbReference type="Proteomes" id="UP000677054"/>
    </source>
</evidence>
<dbReference type="CDD" id="cd01671">
    <property type="entry name" value="CARD"/>
    <property type="match status" value="1"/>
</dbReference>
<protein>
    <recommendedName>
        <fullName evidence="1">CARD domain-containing protein</fullName>
    </recommendedName>
</protein>
<dbReference type="InterPro" id="IPR001315">
    <property type="entry name" value="CARD"/>
</dbReference>
<dbReference type="EMBL" id="LR901613">
    <property type="protein sequence ID" value="CAD7249001.1"/>
    <property type="molecule type" value="Genomic_DNA"/>
</dbReference>
<keyword evidence="3" id="KW-1185">Reference proteome</keyword>
<evidence type="ECO:0000313" key="2">
    <source>
        <dbReference type="EMBL" id="CAD7249001.1"/>
    </source>
</evidence>
<dbReference type="Gene3D" id="1.10.533.10">
    <property type="entry name" value="Death Domain, Fas"/>
    <property type="match status" value="1"/>
</dbReference>
<dbReference type="GO" id="GO:0042981">
    <property type="term" value="P:regulation of apoptotic process"/>
    <property type="evidence" value="ECO:0007669"/>
    <property type="project" value="InterPro"/>
</dbReference>
<accession>A0A7R8XKE5</accession>
<organism evidence="2">
    <name type="scientific">Darwinula stevensoni</name>
    <dbReference type="NCBI Taxonomy" id="69355"/>
    <lineage>
        <taxon>Eukaryota</taxon>
        <taxon>Metazoa</taxon>
        <taxon>Ecdysozoa</taxon>
        <taxon>Arthropoda</taxon>
        <taxon>Crustacea</taxon>
        <taxon>Oligostraca</taxon>
        <taxon>Ostracoda</taxon>
        <taxon>Podocopa</taxon>
        <taxon>Podocopida</taxon>
        <taxon>Darwinulocopina</taxon>
        <taxon>Darwinuloidea</taxon>
        <taxon>Darwinulidae</taxon>
        <taxon>Darwinula</taxon>
    </lineage>
</organism>
<proteinExistence type="predicted"/>
<evidence type="ECO:0000259" key="1">
    <source>
        <dbReference type="PROSITE" id="PS50209"/>
    </source>
</evidence>
<sequence>MISNSDFVYIEMAGYIAQLLRHNISPSCLRAEWEGGSSLASQGVAAQAVGPSRTWRRIRENRMRLRDELNLDFHELLRSLSDKGVFTLIEAQQIRGKPTPKQQFDELFDLLMCKNPQLHYPVFLKALTDIDRKDVRDFLEVEDVQKVFVELEATMPSEAKPVVQYFRETYVDGRRRRSRARNETVDPPQL</sequence>
<dbReference type="SUPFAM" id="SSF47986">
    <property type="entry name" value="DEATH domain"/>
    <property type="match status" value="1"/>
</dbReference>
<name>A0A7R8XKE5_9CRUS</name>
<dbReference type="Pfam" id="PF00619">
    <property type="entry name" value="CARD"/>
    <property type="match status" value="1"/>
</dbReference>
<gene>
    <name evidence="2" type="ORF">DSTB1V02_LOCUS8802</name>
</gene>
<dbReference type="EMBL" id="CAJPEV010002096">
    <property type="protein sequence ID" value="CAG0895639.1"/>
    <property type="molecule type" value="Genomic_DNA"/>
</dbReference>
<dbReference type="Proteomes" id="UP000677054">
    <property type="component" value="Unassembled WGS sequence"/>
</dbReference>
<dbReference type="InterPro" id="IPR011029">
    <property type="entry name" value="DEATH-like_dom_sf"/>
</dbReference>
<dbReference type="OrthoDB" id="10029846at2759"/>
<dbReference type="AlphaFoldDB" id="A0A7R8XKE5"/>
<feature type="domain" description="CARD" evidence="1">
    <location>
        <begin position="50"/>
        <end position="142"/>
    </location>
</feature>